<dbReference type="Pfam" id="PF22486">
    <property type="entry name" value="MATH_2"/>
    <property type="match status" value="1"/>
</dbReference>
<dbReference type="EMBL" id="CAJVSB020000231">
    <property type="protein sequence ID" value="CAH2042942.1"/>
    <property type="molecule type" value="Genomic_DNA"/>
</dbReference>
<dbReference type="Proteomes" id="UP000836841">
    <property type="component" value="Unassembled WGS sequence"/>
</dbReference>
<dbReference type="CDD" id="cd00121">
    <property type="entry name" value="MATH"/>
    <property type="match status" value="1"/>
</dbReference>
<sequence>MEEELRKDAAIEVLRSRRDFHPAHYLFKIEHFSVLLEEDIEKCESDDFEAGGYKWRLCLYPKGNKERNGNGYISLYLVISDTRNLPHGWEVNAQFRLFVYNHIENKYLTIEGG</sequence>
<keyword evidence="3" id="KW-1185">Reference proteome</keyword>
<evidence type="ECO:0000313" key="3">
    <source>
        <dbReference type="Proteomes" id="UP000836841"/>
    </source>
</evidence>
<accession>A0AAU9RL77</accession>
<dbReference type="Gene3D" id="2.60.210.10">
    <property type="entry name" value="Apoptosis, Tumor Necrosis Factor Receptor Associated Protein 2, Chain A"/>
    <property type="match status" value="1"/>
</dbReference>
<dbReference type="PROSITE" id="PS50144">
    <property type="entry name" value="MATH"/>
    <property type="match status" value="1"/>
</dbReference>
<gene>
    <name evidence="2" type="ORF">TAV2_LOCUS4913</name>
</gene>
<dbReference type="PANTHER" id="PTHR46162:SF40">
    <property type="entry name" value="TRAF-LIKE FAMILY PROTEIN"/>
    <property type="match status" value="1"/>
</dbReference>
<dbReference type="SUPFAM" id="SSF49599">
    <property type="entry name" value="TRAF domain-like"/>
    <property type="match status" value="1"/>
</dbReference>
<dbReference type="InterPro" id="IPR008974">
    <property type="entry name" value="TRAF-like"/>
</dbReference>
<comment type="caution">
    <text evidence="2">The sequence shown here is derived from an EMBL/GenBank/DDBJ whole genome shotgun (WGS) entry which is preliminary data.</text>
</comment>
<name>A0AAU9RL77_THLAR</name>
<protein>
    <recommendedName>
        <fullName evidence="1">MATH domain-containing protein</fullName>
    </recommendedName>
</protein>
<feature type="domain" description="MATH" evidence="1">
    <location>
        <begin position="22"/>
        <end position="113"/>
    </location>
</feature>
<organism evidence="2 3">
    <name type="scientific">Thlaspi arvense</name>
    <name type="common">Field penny-cress</name>
    <dbReference type="NCBI Taxonomy" id="13288"/>
    <lineage>
        <taxon>Eukaryota</taxon>
        <taxon>Viridiplantae</taxon>
        <taxon>Streptophyta</taxon>
        <taxon>Embryophyta</taxon>
        <taxon>Tracheophyta</taxon>
        <taxon>Spermatophyta</taxon>
        <taxon>Magnoliopsida</taxon>
        <taxon>eudicotyledons</taxon>
        <taxon>Gunneridae</taxon>
        <taxon>Pentapetalae</taxon>
        <taxon>rosids</taxon>
        <taxon>malvids</taxon>
        <taxon>Brassicales</taxon>
        <taxon>Brassicaceae</taxon>
        <taxon>Thlaspideae</taxon>
        <taxon>Thlaspi</taxon>
    </lineage>
</organism>
<dbReference type="PANTHER" id="PTHR46162">
    <property type="entry name" value="TRAF-LIKE FAMILY PROTEIN"/>
    <property type="match status" value="1"/>
</dbReference>
<evidence type="ECO:0000313" key="2">
    <source>
        <dbReference type="EMBL" id="CAH2042942.1"/>
    </source>
</evidence>
<evidence type="ECO:0000259" key="1">
    <source>
        <dbReference type="PROSITE" id="PS50144"/>
    </source>
</evidence>
<dbReference type="AlphaFoldDB" id="A0AAU9RL77"/>
<proteinExistence type="predicted"/>
<reference evidence="2 3" key="1">
    <citation type="submission" date="2022-03" db="EMBL/GenBank/DDBJ databases">
        <authorList>
            <person name="Nunn A."/>
            <person name="Chopra R."/>
            <person name="Nunn A."/>
            <person name="Contreras Garrido A."/>
        </authorList>
    </citation>
    <scope>NUCLEOTIDE SEQUENCE [LARGE SCALE GENOMIC DNA]</scope>
</reference>
<dbReference type="InterPro" id="IPR002083">
    <property type="entry name" value="MATH/TRAF_dom"/>
</dbReference>